<dbReference type="SUPFAM" id="SSF46689">
    <property type="entry name" value="Homeodomain-like"/>
    <property type="match status" value="2"/>
</dbReference>
<evidence type="ECO:0000256" key="2">
    <source>
        <dbReference type="ARBA" id="ARBA00023125"/>
    </source>
</evidence>
<accession>A0A940YDJ7</accession>
<dbReference type="PROSITE" id="PS01124">
    <property type="entry name" value="HTH_ARAC_FAMILY_2"/>
    <property type="match status" value="1"/>
</dbReference>
<dbReference type="GO" id="GO:0043565">
    <property type="term" value="F:sequence-specific DNA binding"/>
    <property type="evidence" value="ECO:0007669"/>
    <property type="project" value="InterPro"/>
</dbReference>
<evidence type="ECO:0000313" key="6">
    <source>
        <dbReference type="EMBL" id="MBQ0958203.1"/>
    </source>
</evidence>
<evidence type="ECO:0000256" key="3">
    <source>
        <dbReference type="ARBA" id="ARBA00023163"/>
    </source>
</evidence>
<feature type="compositionally biased region" description="Pro residues" evidence="4">
    <location>
        <begin position="288"/>
        <end position="298"/>
    </location>
</feature>
<protein>
    <submittedName>
        <fullName evidence="6">Helix-turn-helix domain-containing protein</fullName>
    </submittedName>
</protein>
<keyword evidence="2" id="KW-0238">DNA-binding</keyword>
<dbReference type="InterPro" id="IPR020449">
    <property type="entry name" value="Tscrpt_reg_AraC-type_HTH"/>
</dbReference>
<dbReference type="InterPro" id="IPR009057">
    <property type="entry name" value="Homeodomain-like_sf"/>
</dbReference>
<dbReference type="PRINTS" id="PR00032">
    <property type="entry name" value="HTHARAC"/>
</dbReference>
<dbReference type="SUPFAM" id="SSF51182">
    <property type="entry name" value="RmlC-like cupins"/>
    <property type="match status" value="1"/>
</dbReference>
<feature type="domain" description="HTH araC/xylS-type" evidence="5">
    <location>
        <begin position="185"/>
        <end position="283"/>
    </location>
</feature>
<evidence type="ECO:0000313" key="7">
    <source>
        <dbReference type="Proteomes" id="UP000678374"/>
    </source>
</evidence>
<evidence type="ECO:0000259" key="5">
    <source>
        <dbReference type="PROSITE" id="PS01124"/>
    </source>
</evidence>
<proteinExistence type="predicted"/>
<dbReference type="InterPro" id="IPR011051">
    <property type="entry name" value="RmlC_Cupin_sf"/>
</dbReference>
<dbReference type="GO" id="GO:0003700">
    <property type="term" value="F:DNA-binding transcription factor activity"/>
    <property type="evidence" value="ECO:0007669"/>
    <property type="project" value="InterPro"/>
</dbReference>
<dbReference type="InterPro" id="IPR018060">
    <property type="entry name" value="HTH_AraC"/>
</dbReference>
<organism evidence="6 7">
    <name type="scientific">Ideonella aquatica</name>
    <dbReference type="NCBI Taxonomy" id="2824119"/>
    <lineage>
        <taxon>Bacteria</taxon>
        <taxon>Pseudomonadati</taxon>
        <taxon>Pseudomonadota</taxon>
        <taxon>Betaproteobacteria</taxon>
        <taxon>Burkholderiales</taxon>
        <taxon>Sphaerotilaceae</taxon>
        <taxon>Ideonella</taxon>
    </lineage>
</organism>
<feature type="region of interest" description="Disordered" evidence="4">
    <location>
        <begin position="274"/>
        <end position="298"/>
    </location>
</feature>
<dbReference type="SMART" id="SM00342">
    <property type="entry name" value="HTH_ARAC"/>
    <property type="match status" value="1"/>
</dbReference>
<dbReference type="PANTHER" id="PTHR46796:SF6">
    <property type="entry name" value="ARAC SUBFAMILY"/>
    <property type="match status" value="1"/>
</dbReference>
<keyword evidence="1" id="KW-0805">Transcription regulation</keyword>
<dbReference type="Proteomes" id="UP000678374">
    <property type="component" value="Unassembled WGS sequence"/>
</dbReference>
<dbReference type="InterPro" id="IPR050204">
    <property type="entry name" value="AraC_XylS_family_regulators"/>
</dbReference>
<dbReference type="Pfam" id="PF12833">
    <property type="entry name" value="HTH_18"/>
    <property type="match status" value="1"/>
</dbReference>
<name>A0A940YDJ7_9BURK</name>
<dbReference type="EMBL" id="JAGQDE010000003">
    <property type="protein sequence ID" value="MBQ0958203.1"/>
    <property type="molecule type" value="Genomic_DNA"/>
</dbReference>
<gene>
    <name evidence="6" type="ORF">KAK06_04475</name>
</gene>
<feature type="compositionally biased region" description="Basic residues" evidence="4">
    <location>
        <begin position="274"/>
        <end position="284"/>
    </location>
</feature>
<reference evidence="6" key="1">
    <citation type="submission" date="2021-04" db="EMBL/GenBank/DDBJ databases">
        <title>The genome sequence of Ideonella sp. 4Y11.</title>
        <authorList>
            <person name="Liu Y."/>
        </authorList>
    </citation>
    <scope>NUCLEOTIDE SEQUENCE</scope>
    <source>
        <strain evidence="6">4Y11</strain>
    </source>
</reference>
<dbReference type="Gene3D" id="2.60.120.10">
    <property type="entry name" value="Jelly Rolls"/>
    <property type="match status" value="1"/>
</dbReference>
<dbReference type="InterPro" id="IPR014710">
    <property type="entry name" value="RmlC-like_jellyroll"/>
</dbReference>
<keyword evidence="3" id="KW-0804">Transcription</keyword>
<dbReference type="AlphaFoldDB" id="A0A940YDJ7"/>
<dbReference type="Gene3D" id="1.10.10.60">
    <property type="entry name" value="Homeodomain-like"/>
    <property type="match status" value="1"/>
</dbReference>
<evidence type="ECO:0000256" key="1">
    <source>
        <dbReference type="ARBA" id="ARBA00023015"/>
    </source>
</evidence>
<evidence type="ECO:0000256" key="4">
    <source>
        <dbReference type="SAM" id="MobiDB-lite"/>
    </source>
</evidence>
<dbReference type="RefSeq" id="WP_210800723.1">
    <property type="nucleotide sequence ID" value="NZ_JAGQDE010000003.1"/>
</dbReference>
<keyword evidence="7" id="KW-1185">Reference proteome</keyword>
<dbReference type="PANTHER" id="PTHR46796">
    <property type="entry name" value="HTH-TYPE TRANSCRIPTIONAL ACTIVATOR RHAS-RELATED"/>
    <property type="match status" value="1"/>
</dbReference>
<sequence length="298" mass="32888">MKIAREIIRHPEASMRCMRLRLPAFRGSLHRHGHCELTWIERGRGLRWVGDRVEPFGDGDLVLLGAELPHVWLSAGPAAQGRHEATVLQFPQDWCAQAAWPELAGLAGVLARAARGLAVEGATRAQVQPLLARMPSADAPRRVALLIELLAVLAEAPAHALRPLSRHAPVAGSDAVHAARRDRLTRLLDWIQRHLGDELRVADAAAIVGISPAAFGRFFRRELGCGFTEFVNDARCSWAAQRLLECDEPVAAIALDCGFPTLSHFGQQFRRRHGCSPRDYRRHGPLAQRPPSPIRGPR</sequence>
<comment type="caution">
    <text evidence="6">The sequence shown here is derived from an EMBL/GenBank/DDBJ whole genome shotgun (WGS) entry which is preliminary data.</text>
</comment>